<gene>
    <name evidence="1" type="ORF">PENSUB_4488</name>
</gene>
<dbReference type="EMBL" id="MNBE01000391">
    <property type="protein sequence ID" value="OKP10134.1"/>
    <property type="molecule type" value="Genomic_DNA"/>
</dbReference>
<name>A0A1Q5UCD4_9EURO</name>
<dbReference type="Proteomes" id="UP000186955">
    <property type="component" value="Unassembled WGS sequence"/>
</dbReference>
<keyword evidence="2" id="KW-1185">Reference proteome</keyword>
<evidence type="ECO:0000313" key="1">
    <source>
        <dbReference type="EMBL" id="OKP10134.1"/>
    </source>
</evidence>
<evidence type="ECO:0000313" key="2">
    <source>
        <dbReference type="Proteomes" id="UP000186955"/>
    </source>
</evidence>
<proteinExistence type="predicted"/>
<protein>
    <submittedName>
        <fullName evidence="1">Uncharacterized protein</fullName>
    </submittedName>
</protein>
<reference evidence="1 2" key="1">
    <citation type="submission" date="2016-10" db="EMBL/GenBank/DDBJ databases">
        <title>Genome sequence of the ascomycete fungus Penicillium subrubescens.</title>
        <authorList>
            <person name="De Vries R.P."/>
            <person name="Peng M."/>
            <person name="Dilokpimol A."/>
            <person name="Hilden K."/>
            <person name="Makela M.R."/>
            <person name="Grigoriev I."/>
            <person name="Riley R."/>
            <person name="Granchi Z."/>
        </authorList>
    </citation>
    <scope>NUCLEOTIDE SEQUENCE [LARGE SCALE GENOMIC DNA]</scope>
    <source>
        <strain evidence="1 2">CBS 132785</strain>
    </source>
</reference>
<dbReference type="InterPro" id="IPR021276">
    <property type="entry name" value="DUF2855"/>
</dbReference>
<dbReference type="AlphaFoldDB" id="A0A1Q5UCD4"/>
<organism evidence="1 2">
    <name type="scientific">Penicillium subrubescens</name>
    <dbReference type="NCBI Taxonomy" id="1316194"/>
    <lineage>
        <taxon>Eukaryota</taxon>
        <taxon>Fungi</taxon>
        <taxon>Dikarya</taxon>
        <taxon>Ascomycota</taxon>
        <taxon>Pezizomycotina</taxon>
        <taxon>Eurotiomycetes</taxon>
        <taxon>Eurotiomycetidae</taxon>
        <taxon>Eurotiales</taxon>
        <taxon>Aspergillaceae</taxon>
        <taxon>Penicillium</taxon>
    </lineage>
</organism>
<dbReference type="STRING" id="1316194.A0A1Q5UCD4"/>
<accession>A0A1Q5UCD4</accession>
<dbReference type="Pfam" id="PF11017">
    <property type="entry name" value="DUF2855"/>
    <property type="match status" value="1"/>
</dbReference>
<comment type="caution">
    <text evidence="1">The sequence shown here is derived from an EMBL/GenBank/DDBJ whole genome shotgun (WGS) entry which is preliminary data.</text>
</comment>
<sequence>MSGIKTWTSLSSLVDAKELKRMSWVSLFRPTWQTGYLLSHHTFTSDTTSRSPIHPLGIDLPWTPADADISAAVVISLSAAGKTARAFAYHMFWRNAAKEGPIWFLQISQTPELLESVPRILGTDIPTKAVRYDLVGGSAELIEGLDPKRIVLVDFGGRAGTLAQLIESIKSHSALGEVQTTIIHVGSEQNVYSADEIKGNCQTMQTVGEVQFNTCGVRDAVIE</sequence>